<name>A0ABX0NVT0_9BURK</name>
<evidence type="ECO:0000313" key="2">
    <source>
        <dbReference type="EMBL" id="NHZ91059.1"/>
    </source>
</evidence>
<dbReference type="InterPro" id="IPR036568">
    <property type="entry name" value="GGCT-like_sf"/>
</dbReference>
<dbReference type="Proteomes" id="UP000609726">
    <property type="component" value="Unassembled WGS sequence"/>
</dbReference>
<evidence type="ECO:0000259" key="1">
    <source>
        <dbReference type="Pfam" id="PF06094"/>
    </source>
</evidence>
<accession>A0ABX0NVT0</accession>
<dbReference type="Pfam" id="PF06094">
    <property type="entry name" value="GGACT"/>
    <property type="match status" value="1"/>
</dbReference>
<comment type="caution">
    <text evidence="2">The sequence shown here is derived from an EMBL/GenBank/DDBJ whole genome shotgun (WGS) entry which is preliminary data.</text>
</comment>
<dbReference type="InterPro" id="IPR013024">
    <property type="entry name" value="GGCT-like"/>
</dbReference>
<dbReference type="CDD" id="cd06661">
    <property type="entry name" value="GGCT_like"/>
    <property type="match status" value="1"/>
</dbReference>
<keyword evidence="3" id="KW-1185">Reference proteome</keyword>
<dbReference type="InterPro" id="IPR009288">
    <property type="entry name" value="AIG2-like_dom"/>
</dbReference>
<sequence length="120" mass="12961">MIDRIHVPLLFSYGSLQQEGVQLATFGRRLAGSADALVGFAQAIVQSEDPEFAATSGKTHHPIVRFSDNAEDRVQGTVFEVSEAELVDADAYEADACKRIVATLASGAQAWILLPTPIFR</sequence>
<gene>
    <name evidence="2" type="ORF">F2P45_18850</name>
</gene>
<proteinExistence type="predicted"/>
<reference evidence="2 3" key="1">
    <citation type="submission" date="2019-10" db="EMBL/GenBank/DDBJ databases">
        <title>Taxonomy of Antarctic Massilia spp.: description of Massilia rubra sp. nov., Massilia aquatica sp. nov., Massilia mucilaginosa sp. nov., Massilia frigida sp. nov. isolated from streams, lakes and regoliths.</title>
        <authorList>
            <person name="Holochova P."/>
            <person name="Sedlacek I."/>
            <person name="Kralova S."/>
            <person name="Maslanova I."/>
            <person name="Busse H.-J."/>
            <person name="Stankova E."/>
            <person name="Vrbovska V."/>
            <person name="Kovarovic V."/>
            <person name="Bartak M."/>
            <person name="Svec P."/>
            <person name="Pantucek R."/>
        </authorList>
    </citation>
    <scope>NUCLEOTIDE SEQUENCE [LARGE SCALE GENOMIC DNA]</scope>
    <source>
        <strain evidence="2 3">CCM 8733</strain>
    </source>
</reference>
<dbReference type="SUPFAM" id="SSF110857">
    <property type="entry name" value="Gamma-glutamyl cyclotransferase-like"/>
    <property type="match status" value="1"/>
</dbReference>
<evidence type="ECO:0000313" key="3">
    <source>
        <dbReference type="Proteomes" id="UP000609726"/>
    </source>
</evidence>
<organism evidence="2 3">
    <name type="scientific">Massilia mucilaginosa</name>
    <dbReference type="NCBI Taxonomy" id="2609282"/>
    <lineage>
        <taxon>Bacteria</taxon>
        <taxon>Pseudomonadati</taxon>
        <taxon>Pseudomonadota</taxon>
        <taxon>Betaproteobacteria</taxon>
        <taxon>Burkholderiales</taxon>
        <taxon>Oxalobacteraceae</taxon>
        <taxon>Telluria group</taxon>
        <taxon>Massilia</taxon>
    </lineage>
</organism>
<protein>
    <submittedName>
        <fullName evidence="2">Gamma-glutamylcyclotransferase</fullName>
    </submittedName>
</protein>
<feature type="domain" description="Gamma-glutamylcyclotransferase AIG2-like" evidence="1">
    <location>
        <begin position="10"/>
        <end position="104"/>
    </location>
</feature>
<dbReference type="Gene3D" id="3.10.490.10">
    <property type="entry name" value="Gamma-glutamyl cyclotransferase-like"/>
    <property type="match status" value="1"/>
</dbReference>
<dbReference type="EMBL" id="WHJH01000024">
    <property type="protein sequence ID" value="NHZ91059.1"/>
    <property type="molecule type" value="Genomic_DNA"/>
</dbReference>